<dbReference type="OrthoDB" id="8449377at2"/>
<keyword evidence="1" id="KW-0732">Signal</keyword>
<evidence type="ECO:0000313" key="2">
    <source>
        <dbReference type="EMBL" id="RAK53310.1"/>
    </source>
</evidence>
<accession>A0A328AF18</accession>
<dbReference type="Proteomes" id="UP000249254">
    <property type="component" value="Unassembled WGS sequence"/>
</dbReference>
<dbReference type="AlphaFoldDB" id="A0A328AF18"/>
<gene>
    <name evidence="2" type="ORF">DJ017_01585</name>
</gene>
<organism evidence="2 3">
    <name type="scientific">Phenylobacterium soli</name>
    <dbReference type="NCBI Taxonomy" id="2170551"/>
    <lineage>
        <taxon>Bacteria</taxon>
        <taxon>Pseudomonadati</taxon>
        <taxon>Pseudomonadota</taxon>
        <taxon>Alphaproteobacteria</taxon>
        <taxon>Caulobacterales</taxon>
        <taxon>Caulobacteraceae</taxon>
        <taxon>Phenylobacterium</taxon>
    </lineage>
</organism>
<evidence type="ECO:0000313" key="3">
    <source>
        <dbReference type="Proteomes" id="UP000249254"/>
    </source>
</evidence>
<name>A0A328AF18_9CAUL</name>
<reference evidence="3" key="1">
    <citation type="submission" date="2018-05" db="EMBL/GenBank/DDBJ databases">
        <authorList>
            <person name="Li X."/>
        </authorList>
    </citation>
    <scope>NUCLEOTIDE SEQUENCE [LARGE SCALE GENOMIC DNA]</scope>
    <source>
        <strain evidence="3">LX32</strain>
    </source>
</reference>
<keyword evidence="3" id="KW-1185">Reference proteome</keyword>
<feature type="chain" id="PRO_5016331771" description="DUF995 domain-containing protein" evidence="1">
    <location>
        <begin position="21"/>
        <end position="133"/>
    </location>
</feature>
<proteinExistence type="predicted"/>
<evidence type="ECO:0008006" key="4">
    <source>
        <dbReference type="Google" id="ProtNLM"/>
    </source>
</evidence>
<dbReference type="EMBL" id="QFYQ01000001">
    <property type="protein sequence ID" value="RAK53310.1"/>
    <property type="molecule type" value="Genomic_DNA"/>
</dbReference>
<evidence type="ECO:0000256" key="1">
    <source>
        <dbReference type="SAM" id="SignalP"/>
    </source>
</evidence>
<protein>
    <recommendedName>
        <fullName evidence="4">DUF995 domain-containing protein</fullName>
    </recommendedName>
</protein>
<dbReference type="RefSeq" id="WP_111527062.1">
    <property type="nucleotide sequence ID" value="NZ_JBHRSG010000001.1"/>
</dbReference>
<feature type="signal peptide" evidence="1">
    <location>
        <begin position="1"/>
        <end position="20"/>
    </location>
</feature>
<sequence length="133" mass="14336">MLIRTALAAAVSLAALNAQASELSRVAAAFGNTVMSIYPDGRTQKIWLHPDGVWEGVGRNGQALAGKWTMKNEKVCLRQTKPPTLPFSYCTGFPDDPHIGVTWTSKDFSGTPIRLTVLKGMPQPQSPAPTTAR</sequence>
<comment type="caution">
    <text evidence="2">The sequence shown here is derived from an EMBL/GenBank/DDBJ whole genome shotgun (WGS) entry which is preliminary data.</text>
</comment>